<dbReference type="CDD" id="cd10456">
    <property type="entry name" value="GIY-YIG_UPF0213"/>
    <property type="match status" value="1"/>
</dbReference>
<accession>A0A1G2CL68</accession>
<protein>
    <recommendedName>
        <fullName evidence="2">GIY-YIG domain-containing protein</fullName>
    </recommendedName>
</protein>
<dbReference type="PANTHER" id="PTHR34477">
    <property type="entry name" value="UPF0213 PROTEIN YHBQ"/>
    <property type="match status" value="1"/>
</dbReference>
<dbReference type="Gene3D" id="3.40.1440.10">
    <property type="entry name" value="GIY-YIG endonuclease"/>
    <property type="match status" value="1"/>
</dbReference>
<dbReference type="SUPFAM" id="SSF82771">
    <property type="entry name" value="GIY-YIG endonuclease"/>
    <property type="match status" value="1"/>
</dbReference>
<dbReference type="AlphaFoldDB" id="A0A1G2CL68"/>
<evidence type="ECO:0000313" key="3">
    <source>
        <dbReference type="EMBL" id="OGZ01962.1"/>
    </source>
</evidence>
<name>A0A1G2CL68_9BACT</name>
<feature type="domain" description="GIY-YIG" evidence="2">
    <location>
        <begin position="2"/>
        <end position="77"/>
    </location>
</feature>
<proteinExistence type="inferred from homology"/>
<dbReference type="Proteomes" id="UP000178348">
    <property type="component" value="Unassembled WGS sequence"/>
</dbReference>
<evidence type="ECO:0000256" key="1">
    <source>
        <dbReference type="ARBA" id="ARBA00007435"/>
    </source>
</evidence>
<reference evidence="3 4" key="1">
    <citation type="journal article" date="2016" name="Nat. Commun.">
        <title>Thousands of microbial genomes shed light on interconnected biogeochemical processes in an aquifer system.</title>
        <authorList>
            <person name="Anantharaman K."/>
            <person name="Brown C.T."/>
            <person name="Hug L.A."/>
            <person name="Sharon I."/>
            <person name="Castelle C.J."/>
            <person name="Probst A.J."/>
            <person name="Thomas B.C."/>
            <person name="Singh A."/>
            <person name="Wilkins M.J."/>
            <person name="Karaoz U."/>
            <person name="Brodie E.L."/>
            <person name="Williams K.H."/>
            <person name="Hubbard S.S."/>
            <person name="Banfield J.F."/>
        </authorList>
    </citation>
    <scope>NUCLEOTIDE SEQUENCE [LARGE SCALE GENOMIC DNA]</scope>
</reference>
<dbReference type="EMBL" id="MHLB01000026">
    <property type="protein sequence ID" value="OGZ01962.1"/>
    <property type="molecule type" value="Genomic_DNA"/>
</dbReference>
<evidence type="ECO:0000313" key="4">
    <source>
        <dbReference type="Proteomes" id="UP000178348"/>
    </source>
</evidence>
<sequence>MWKWYVYILECEDKSYYTGMTWKPDNRWTQHLSGTGSKYTGRHKPIRVAYLEEYENLEQARRREKQIKSWSRTKKEKLINGEWGKW</sequence>
<organism evidence="3 4">
    <name type="scientific">Candidatus Liptonbacteria bacterium RIFCSPLOWO2_01_FULL_53_13</name>
    <dbReference type="NCBI Taxonomy" id="1798651"/>
    <lineage>
        <taxon>Bacteria</taxon>
        <taxon>Candidatus Liptoniibacteriota</taxon>
    </lineage>
</organism>
<comment type="similarity">
    <text evidence="1">Belongs to the UPF0213 family.</text>
</comment>
<dbReference type="Pfam" id="PF01541">
    <property type="entry name" value="GIY-YIG"/>
    <property type="match status" value="1"/>
</dbReference>
<gene>
    <name evidence="3" type="ORF">A2946_03580</name>
</gene>
<dbReference type="SMART" id="SM00465">
    <property type="entry name" value="GIYc"/>
    <property type="match status" value="1"/>
</dbReference>
<dbReference type="PROSITE" id="PS50164">
    <property type="entry name" value="GIY_YIG"/>
    <property type="match status" value="1"/>
</dbReference>
<evidence type="ECO:0000259" key="2">
    <source>
        <dbReference type="PROSITE" id="PS50164"/>
    </source>
</evidence>
<dbReference type="InterPro" id="IPR050190">
    <property type="entry name" value="UPF0213_domain"/>
</dbReference>
<comment type="caution">
    <text evidence="3">The sequence shown here is derived from an EMBL/GenBank/DDBJ whole genome shotgun (WGS) entry which is preliminary data.</text>
</comment>
<dbReference type="InterPro" id="IPR035901">
    <property type="entry name" value="GIY-YIG_endonuc_sf"/>
</dbReference>
<dbReference type="PANTHER" id="PTHR34477:SF1">
    <property type="entry name" value="UPF0213 PROTEIN YHBQ"/>
    <property type="match status" value="1"/>
</dbReference>
<dbReference type="InterPro" id="IPR000305">
    <property type="entry name" value="GIY-YIG_endonuc"/>
</dbReference>